<dbReference type="SUPFAM" id="SSF160515">
    <property type="entry name" value="YueI-like"/>
    <property type="match status" value="1"/>
</dbReference>
<evidence type="ECO:0008006" key="4">
    <source>
        <dbReference type="Google" id="ProtNLM"/>
    </source>
</evidence>
<feature type="region of interest" description="Disordered" evidence="1">
    <location>
        <begin position="1"/>
        <end position="20"/>
    </location>
</feature>
<dbReference type="Proteomes" id="UP000003987">
    <property type="component" value="Unassembled WGS sequence"/>
</dbReference>
<dbReference type="STRING" id="575594.HMPREF0501_01033"/>
<dbReference type="HOGENOM" id="CLU_111531_0_1_9"/>
<keyword evidence="3" id="KW-1185">Reference proteome</keyword>
<protein>
    <recommendedName>
        <fullName evidence="4">DUF1694 domain-containing protein</fullName>
    </recommendedName>
</protein>
<accession>C7XWN0</accession>
<dbReference type="EMBL" id="GG698804">
    <property type="protein sequence ID" value="EEU30028.1"/>
    <property type="molecule type" value="Genomic_DNA"/>
</dbReference>
<dbReference type="InterPro" id="IPR029064">
    <property type="entry name" value="Ribosomal_eL30-like_sf"/>
</dbReference>
<evidence type="ECO:0000256" key="1">
    <source>
        <dbReference type="SAM" id="MobiDB-lite"/>
    </source>
</evidence>
<dbReference type="AlphaFoldDB" id="C7XWN0"/>
<dbReference type="Pfam" id="PF07997">
    <property type="entry name" value="DUF1694"/>
    <property type="match status" value="1"/>
</dbReference>
<sequence length="153" mass="17548">MTEEHSNVEQRLQNGIYGSPKIKPDEQRRYLGTFRERVWLTMSVAEVQQQDWSDALRQELTVHPDSLVIINGNIDDSLTRNYLTVANTANVQFTIKTGTETKTGDDDLAVIVTDHKAVYQSPVDVSKKYGKQSPQDDHQTKHHPSFLKRIFHL</sequence>
<dbReference type="eggNOG" id="COG5506">
    <property type="taxonomic scope" value="Bacteria"/>
</dbReference>
<name>C7XWN0_9LACO</name>
<feature type="region of interest" description="Disordered" evidence="1">
    <location>
        <begin position="125"/>
        <end position="144"/>
    </location>
</feature>
<dbReference type="OrthoDB" id="95278at2"/>
<dbReference type="Gene3D" id="3.30.1330.30">
    <property type="match status" value="1"/>
</dbReference>
<evidence type="ECO:0000313" key="3">
    <source>
        <dbReference type="Proteomes" id="UP000003987"/>
    </source>
</evidence>
<dbReference type="PIRSF" id="PIRSF034303">
    <property type="entry name" value="DUF1694"/>
    <property type="match status" value="1"/>
</dbReference>
<proteinExistence type="predicted"/>
<dbReference type="InterPro" id="IPR012543">
    <property type="entry name" value="DUF1694"/>
</dbReference>
<dbReference type="RefSeq" id="WP_006916872.1">
    <property type="nucleotide sequence ID" value="NZ_GG698804.1"/>
</dbReference>
<gene>
    <name evidence="2" type="ORF">HMPREF0501_01033</name>
</gene>
<reference evidence="2 3" key="1">
    <citation type="submission" date="2009-06" db="EMBL/GenBank/DDBJ databases">
        <title>The Genome Sequence of Lactobacillus coleohominis strain 101-4-CHN.</title>
        <authorList>
            <consortium name="The Broad Institute Genome Sequencing Platform"/>
            <person name="Ward D."/>
            <person name="Young S.K."/>
            <person name="Zeng Q."/>
            <person name="Koehrsen M."/>
            <person name="Alvarado L."/>
            <person name="Berlin A."/>
            <person name="Borenstein D."/>
            <person name="Chen Z."/>
            <person name="Engels R."/>
            <person name="Freedman E."/>
            <person name="Gellesch M."/>
            <person name="Goldberg J."/>
            <person name="Griggs A."/>
            <person name="Gujja S."/>
            <person name="Heiman D."/>
            <person name="Hepburn T."/>
            <person name="Howarth C."/>
            <person name="Jen D."/>
            <person name="Larson L."/>
            <person name="Lewis B."/>
            <person name="Mehta T."/>
            <person name="Park D."/>
            <person name="Pearson M."/>
            <person name="Roberts A."/>
            <person name="Saif S."/>
            <person name="Shea T."/>
            <person name="Shenoy N."/>
            <person name="Sisk P."/>
            <person name="Stolte C."/>
            <person name="Sykes S."/>
            <person name="Walk T."/>
            <person name="White J."/>
            <person name="Yandava C."/>
            <person name="Liu Y."/>
            <person name="Xu Q."/>
            <person name="Lander E."/>
            <person name="Nusbaum C."/>
            <person name="Galagan J."/>
            <person name="Birren B."/>
        </authorList>
    </citation>
    <scope>NUCLEOTIDE SEQUENCE [LARGE SCALE GENOMIC DNA]</scope>
    <source>
        <strain evidence="2 3">101-4-CHN</strain>
    </source>
</reference>
<evidence type="ECO:0000313" key="2">
    <source>
        <dbReference type="EMBL" id="EEU30028.1"/>
    </source>
</evidence>
<organism evidence="2 3">
    <name type="scientific">Limosilactobacillus coleohominis 101-4-CHN</name>
    <dbReference type="NCBI Taxonomy" id="575594"/>
    <lineage>
        <taxon>Bacteria</taxon>
        <taxon>Bacillati</taxon>
        <taxon>Bacillota</taxon>
        <taxon>Bacilli</taxon>
        <taxon>Lactobacillales</taxon>
        <taxon>Lactobacillaceae</taxon>
        <taxon>Limosilactobacillus</taxon>
    </lineage>
</organism>